<dbReference type="InterPro" id="IPR045051">
    <property type="entry name" value="SBT"/>
</dbReference>
<feature type="non-terminal residue" evidence="7">
    <location>
        <position position="292"/>
    </location>
</feature>
<dbReference type="PRINTS" id="PR00723">
    <property type="entry name" value="SUBTILISIN"/>
</dbReference>
<dbReference type="InterPro" id="IPR000209">
    <property type="entry name" value="Peptidase_S8/S53_dom"/>
</dbReference>
<reference evidence="7 8" key="1">
    <citation type="submission" date="2023-12" db="EMBL/GenBank/DDBJ databases">
        <title>Whole-genome sequencing of halo(alkali)philic microorganisms from hypersaline lakes.</title>
        <authorList>
            <person name="Sorokin D.Y."/>
            <person name="Merkel A.Y."/>
            <person name="Messina E."/>
            <person name="Yakimov M."/>
        </authorList>
    </citation>
    <scope>NUCLEOTIDE SEQUENCE [LARGE SCALE GENOMIC DNA]</scope>
    <source>
        <strain evidence="7 8">AB-CW1</strain>
    </source>
</reference>
<dbReference type="InterPro" id="IPR022398">
    <property type="entry name" value="Peptidase_S8_His-AS"/>
</dbReference>
<keyword evidence="2" id="KW-0378">Hydrolase</keyword>
<dbReference type="Gene3D" id="3.40.50.200">
    <property type="entry name" value="Peptidase S8/S53 domain"/>
    <property type="match status" value="1"/>
</dbReference>
<evidence type="ECO:0000256" key="4">
    <source>
        <dbReference type="PROSITE-ProRule" id="PRU01240"/>
    </source>
</evidence>
<protein>
    <submittedName>
        <fullName evidence="7">S8 family serine peptidase</fullName>
    </submittedName>
</protein>
<evidence type="ECO:0000256" key="1">
    <source>
        <dbReference type="ARBA" id="ARBA00022670"/>
    </source>
</evidence>
<comment type="caution">
    <text evidence="4">Lacks conserved residue(s) required for the propagation of feature annotation.</text>
</comment>
<dbReference type="PROSITE" id="PS00137">
    <property type="entry name" value="SUBTILASE_HIS"/>
    <property type="match status" value="1"/>
</dbReference>
<accession>A0AAP6MMB1</accession>
<organism evidence="7 8">
    <name type="scientific">Natronospira elongata</name>
    <dbReference type="NCBI Taxonomy" id="3110268"/>
    <lineage>
        <taxon>Bacteria</taxon>
        <taxon>Pseudomonadati</taxon>
        <taxon>Pseudomonadota</taxon>
        <taxon>Gammaproteobacteria</taxon>
        <taxon>Natronospirales</taxon>
        <taxon>Natronospiraceae</taxon>
        <taxon>Natronospira</taxon>
    </lineage>
</organism>
<evidence type="ECO:0000259" key="6">
    <source>
        <dbReference type="Pfam" id="PF00082"/>
    </source>
</evidence>
<dbReference type="InterPro" id="IPR023827">
    <property type="entry name" value="Peptidase_S8_Asp-AS"/>
</dbReference>
<dbReference type="InterPro" id="IPR036852">
    <property type="entry name" value="Peptidase_S8/S53_dom_sf"/>
</dbReference>
<dbReference type="InterPro" id="IPR015500">
    <property type="entry name" value="Peptidase_S8_subtilisin-rel"/>
</dbReference>
<keyword evidence="5" id="KW-0732">Signal</keyword>
<feature type="chain" id="PRO_5042825077" evidence="5">
    <location>
        <begin position="28"/>
        <end position="292"/>
    </location>
</feature>
<dbReference type="RefSeq" id="WP_346051415.1">
    <property type="nucleotide sequence ID" value="NZ_JAYGII010000014.1"/>
</dbReference>
<gene>
    <name evidence="7" type="ORF">VCB98_07740</name>
</gene>
<evidence type="ECO:0000256" key="2">
    <source>
        <dbReference type="ARBA" id="ARBA00022801"/>
    </source>
</evidence>
<keyword evidence="3" id="KW-0720">Serine protease</keyword>
<feature type="domain" description="Peptidase S8/S53" evidence="6">
    <location>
        <begin position="191"/>
        <end position="282"/>
    </location>
</feature>
<evidence type="ECO:0000256" key="5">
    <source>
        <dbReference type="SAM" id="SignalP"/>
    </source>
</evidence>
<evidence type="ECO:0000313" key="8">
    <source>
        <dbReference type="Proteomes" id="UP001302316"/>
    </source>
</evidence>
<dbReference type="PROSITE" id="PS51892">
    <property type="entry name" value="SUBTILASE"/>
    <property type="match status" value="1"/>
</dbReference>
<dbReference type="PANTHER" id="PTHR10795">
    <property type="entry name" value="PROPROTEIN CONVERTASE SUBTILISIN/KEXIN"/>
    <property type="match status" value="1"/>
</dbReference>
<name>A0AAP6MMB1_9GAMM</name>
<dbReference type="GO" id="GO:0004252">
    <property type="term" value="F:serine-type endopeptidase activity"/>
    <property type="evidence" value="ECO:0007669"/>
    <property type="project" value="InterPro"/>
</dbReference>
<proteinExistence type="inferred from homology"/>
<sequence length="292" mass="31509">MPGKILRKTFIMAIVAALTLGSANGLASEDMAADSQWRDWSGKQAIQDGLDSDEIQTWIVRLHDAPVVRYTGGIPGLEATSPRVTGQERFSTSQPGVAEYRQYLRDRQQEVLAGIAQHTGQVFDPDRRWQVAANGFVIETDARTAKAIASMPEIRSIKREIVYEPLTFAGPQQIGAPAIWEGTATGVESKGEDMVVAIVDSGINPDHESFAEVTDDGYEHVNPLGDGVFIGACDPDHEQYEPGYNCNNKLIGAFYFNPSDNTAFDDNGHGTHVAGTAAGNEVTTPDGLEISG</sequence>
<keyword evidence="1" id="KW-0645">Protease</keyword>
<feature type="signal peptide" evidence="5">
    <location>
        <begin position="1"/>
        <end position="27"/>
    </location>
</feature>
<dbReference type="GO" id="GO:0006508">
    <property type="term" value="P:proteolysis"/>
    <property type="evidence" value="ECO:0007669"/>
    <property type="project" value="UniProtKB-KW"/>
</dbReference>
<evidence type="ECO:0000313" key="7">
    <source>
        <dbReference type="EMBL" id="MEA5445707.1"/>
    </source>
</evidence>
<comment type="similarity">
    <text evidence="4">Belongs to the peptidase S8 family.</text>
</comment>
<dbReference type="SUPFAM" id="SSF52743">
    <property type="entry name" value="Subtilisin-like"/>
    <property type="match status" value="1"/>
</dbReference>
<dbReference type="PROSITE" id="PS00136">
    <property type="entry name" value="SUBTILASE_ASP"/>
    <property type="match status" value="1"/>
</dbReference>
<dbReference type="EMBL" id="JAYGII010000014">
    <property type="protein sequence ID" value="MEA5445707.1"/>
    <property type="molecule type" value="Genomic_DNA"/>
</dbReference>
<dbReference type="AlphaFoldDB" id="A0AAP6MMB1"/>
<keyword evidence="8" id="KW-1185">Reference proteome</keyword>
<evidence type="ECO:0000256" key="3">
    <source>
        <dbReference type="ARBA" id="ARBA00022825"/>
    </source>
</evidence>
<dbReference type="Pfam" id="PF00082">
    <property type="entry name" value="Peptidase_S8"/>
    <property type="match status" value="1"/>
</dbReference>
<dbReference type="Proteomes" id="UP001302316">
    <property type="component" value="Unassembled WGS sequence"/>
</dbReference>
<comment type="caution">
    <text evidence="7">The sequence shown here is derived from an EMBL/GenBank/DDBJ whole genome shotgun (WGS) entry which is preliminary data.</text>
</comment>